<dbReference type="EMBL" id="WTRX01000099">
    <property type="protein sequence ID" value="MWU33817.1"/>
    <property type="molecule type" value="Genomic_DNA"/>
</dbReference>
<gene>
    <name evidence="1" type="ORF">GP944_24520</name>
</gene>
<dbReference type="AlphaFoldDB" id="A0AAW9XBV6"/>
<evidence type="ECO:0000313" key="2">
    <source>
        <dbReference type="Proteomes" id="UP000441160"/>
    </source>
</evidence>
<reference evidence="1 2" key="1">
    <citation type="submission" date="2019-12" db="EMBL/GenBank/DDBJ databases">
        <title>Enteriobacteria Tanzani isolates_8377-8380.</title>
        <authorList>
            <person name="Subbiah M."/>
            <person name="Call D."/>
        </authorList>
    </citation>
    <scope>NUCLEOTIDE SEQUENCE [LARGE SCALE GENOMIC DNA]</scope>
    <source>
        <strain evidence="1 2">8378wB3</strain>
    </source>
</reference>
<dbReference type="RefSeq" id="WP_001513747.1">
    <property type="nucleotide sequence ID" value="NZ_AP027745.1"/>
</dbReference>
<dbReference type="Proteomes" id="UP000441160">
    <property type="component" value="Unassembled WGS sequence"/>
</dbReference>
<evidence type="ECO:0000313" key="1">
    <source>
        <dbReference type="EMBL" id="MWU33817.1"/>
    </source>
</evidence>
<protein>
    <submittedName>
        <fullName evidence="1">Uncharacterized protein</fullName>
    </submittedName>
</protein>
<name>A0AAW9XBV6_ECOLX</name>
<comment type="caution">
    <text evidence="1">The sequence shown here is derived from an EMBL/GenBank/DDBJ whole genome shotgun (WGS) entry which is preliminary data.</text>
</comment>
<sequence>MHSFCELIERSTSFTLYSLEQAETEVIEQLQTSSATVHIKQLQMLQLQRSVFAVGMFSIFEAHLQNGLSCQNGFKEVRTILDAAGKHELKEKFDNYYLAINALKHGDGASYRQLVTKINVLEFDVETPHTPVYEEGDVSAIRSLIKADDAFILGCAELIREISETISKQCPDSFV</sequence>
<proteinExistence type="predicted"/>
<organism evidence="1 2">
    <name type="scientific">Escherichia coli</name>
    <dbReference type="NCBI Taxonomy" id="562"/>
    <lineage>
        <taxon>Bacteria</taxon>
        <taxon>Pseudomonadati</taxon>
        <taxon>Pseudomonadota</taxon>
        <taxon>Gammaproteobacteria</taxon>
        <taxon>Enterobacterales</taxon>
        <taxon>Enterobacteriaceae</taxon>
        <taxon>Escherichia</taxon>
    </lineage>
</organism>
<accession>A0AAW9XBV6</accession>